<dbReference type="InterPro" id="IPR008983">
    <property type="entry name" value="Tumour_necrosis_fac-like_dom"/>
</dbReference>
<proteinExistence type="predicted"/>
<organism evidence="3 4">
    <name type="scientific">Synaphobranchus kaupii</name>
    <name type="common">Kaup's arrowtooth eel</name>
    <dbReference type="NCBI Taxonomy" id="118154"/>
    <lineage>
        <taxon>Eukaryota</taxon>
        <taxon>Metazoa</taxon>
        <taxon>Chordata</taxon>
        <taxon>Craniata</taxon>
        <taxon>Vertebrata</taxon>
        <taxon>Euteleostomi</taxon>
        <taxon>Actinopterygii</taxon>
        <taxon>Neopterygii</taxon>
        <taxon>Teleostei</taxon>
        <taxon>Anguilliformes</taxon>
        <taxon>Synaphobranchidae</taxon>
        <taxon>Synaphobranchus</taxon>
    </lineage>
</organism>
<accession>A0A9Q1EUK5</accession>
<reference evidence="3" key="1">
    <citation type="journal article" date="2023" name="Science">
        <title>Genome structures resolve the early diversification of teleost fishes.</title>
        <authorList>
            <person name="Parey E."/>
            <person name="Louis A."/>
            <person name="Montfort J."/>
            <person name="Bouchez O."/>
            <person name="Roques C."/>
            <person name="Iampietro C."/>
            <person name="Lluch J."/>
            <person name="Castinel A."/>
            <person name="Donnadieu C."/>
            <person name="Desvignes T."/>
            <person name="Floi Bucao C."/>
            <person name="Jouanno E."/>
            <person name="Wen M."/>
            <person name="Mejri S."/>
            <person name="Dirks R."/>
            <person name="Jansen H."/>
            <person name="Henkel C."/>
            <person name="Chen W.J."/>
            <person name="Zahm M."/>
            <person name="Cabau C."/>
            <person name="Klopp C."/>
            <person name="Thompson A.W."/>
            <person name="Robinson-Rechavi M."/>
            <person name="Braasch I."/>
            <person name="Lecointre G."/>
            <person name="Bobe J."/>
            <person name="Postlethwait J.H."/>
            <person name="Berthelot C."/>
            <person name="Roest Crollius H."/>
            <person name="Guiguen Y."/>
        </authorList>
    </citation>
    <scope>NUCLEOTIDE SEQUENCE</scope>
    <source>
        <strain evidence="3">WJC10195</strain>
    </source>
</reference>
<evidence type="ECO:0000256" key="2">
    <source>
        <dbReference type="SAM" id="Phobius"/>
    </source>
</evidence>
<feature type="compositionally biased region" description="Gly residues" evidence="1">
    <location>
        <begin position="241"/>
        <end position="252"/>
    </location>
</feature>
<feature type="region of interest" description="Disordered" evidence="1">
    <location>
        <begin position="153"/>
        <end position="252"/>
    </location>
</feature>
<feature type="compositionally biased region" description="Basic and acidic residues" evidence="1">
    <location>
        <begin position="196"/>
        <end position="213"/>
    </location>
</feature>
<comment type="caution">
    <text evidence="3">The sequence shown here is derived from an EMBL/GenBank/DDBJ whole genome shotgun (WGS) entry which is preliminary data.</text>
</comment>
<evidence type="ECO:0000256" key="1">
    <source>
        <dbReference type="SAM" id="MobiDB-lite"/>
    </source>
</evidence>
<dbReference type="OrthoDB" id="9899228at2759"/>
<name>A0A9Q1EUK5_SYNKA</name>
<evidence type="ECO:0000313" key="3">
    <source>
        <dbReference type="EMBL" id="KAJ8345347.1"/>
    </source>
</evidence>
<dbReference type="Gene3D" id="2.60.120.40">
    <property type="match status" value="1"/>
</dbReference>
<sequence>MSASDIESLQPRASSGRRCLHAFLITSVITQFVLLFGVTVIAALFIRQIQTELATLTKPTHKSPEAILDPRMGNSGYKVQNFAYLRPESGSLKNDTVKWMAESPESVGSGYKFSDTLQPNKEGSYLIYLDLVLRCVRNDARLCSSTNITVRVGGRRSEQDPAGVPGDFAGAGRGGKVLAGGAAGATPRPSGQDGGAQRRQELGAGHGAERDGDVPGGLAEAVKCGRTDGQTDRLTPPAGWSGVGGGAQRAAE</sequence>
<keyword evidence="4" id="KW-1185">Reference proteome</keyword>
<keyword evidence="2" id="KW-1133">Transmembrane helix</keyword>
<feature type="compositionally biased region" description="Gly residues" evidence="1">
    <location>
        <begin position="169"/>
        <end position="183"/>
    </location>
</feature>
<protein>
    <submittedName>
        <fullName evidence="3">Uncharacterized protein</fullName>
    </submittedName>
</protein>
<dbReference type="Proteomes" id="UP001152622">
    <property type="component" value="Chromosome 12"/>
</dbReference>
<dbReference type="AlphaFoldDB" id="A0A9Q1EUK5"/>
<feature type="transmembrane region" description="Helical" evidence="2">
    <location>
        <begin position="20"/>
        <end position="46"/>
    </location>
</feature>
<keyword evidence="2" id="KW-0472">Membrane</keyword>
<keyword evidence="2" id="KW-0812">Transmembrane</keyword>
<gene>
    <name evidence="3" type="ORF">SKAU_G00295400</name>
</gene>
<dbReference type="EMBL" id="JAINUF010000012">
    <property type="protein sequence ID" value="KAJ8345347.1"/>
    <property type="molecule type" value="Genomic_DNA"/>
</dbReference>
<evidence type="ECO:0000313" key="4">
    <source>
        <dbReference type="Proteomes" id="UP001152622"/>
    </source>
</evidence>